<dbReference type="EMBL" id="FNHP01000004">
    <property type="protein sequence ID" value="SDM29250.1"/>
    <property type="molecule type" value="Genomic_DNA"/>
</dbReference>
<keyword evidence="2" id="KW-1185">Reference proteome</keyword>
<gene>
    <name evidence="1" type="ORF">SAMN05428957_10441</name>
</gene>
<dbReference type="SUPFAM" id="SSF51182">
    <property type="entry name" value="RmlC-like cupins"/>
    <property type="match status" value="1"/>
</dbReference>
<evidence type="ECO:0008006" key="3">
    <source>
        <dbReference type="Google" id="ProtNLM"/>
    </source>
</evidence>
<reference evidence="2" key="1">
    <citation type="submission" date="2016-10" db="EMBL/GenBank/DDBJ databases">
        <authorList>
            <person name="Varghese N."/>
            <person name="Submissions S."/>
        </authorList>
    </citation>
    <scope>NUCLEOTIDE SEQUENCE [LARGE SCALE GENOMIC DNA]</scope>
    <source>
        <strain evidence="2">EPL6</strain>
    </source>
</reference>
<dbReference type="Proteomes" id="UP000198552">
    <property type="component" value="Unassembled WGS sequence"/>
</dbReference>
<dbReference type="RefSeq" id="WP_091568725.1">
    <property type="nucleotide sequence ID" value="NZ_FNHP01000004.1"/>
</dbReference>
<dbReference type="Pfam" id="PF11142">
    <property type="entry name" value="DUF2917"/>
    <property type="match status" value="1"/>
</dbReference>
<proteinExistence type="predicted"/>
<name>A0A1G9S1V5_9BURK</name>
<dbReference type="OrthoDB" id="8820064at2"/>
<dbReference type="AlphaFoldDB" id="A0A1G9S1V5"/>
<sequence length="118" mass="12268">MFAPSVLETQQSGACGAAEQPLAPGSARSLRARTALQLQVLRGSAWVTLGSGPGGWCEASGDVVLLPGQVLCVPPGRHVVLEALGATPLEYRWQAVPAVRRPPRRAVLQPLPAQPCAA</sequence>
<dbReference type="STRING" id="1527607.SAMN05428957_10441"/>
<organism evidence="1 2">
    <name type="scientific">Oryzisolibacter propanilivorax</name>
    <dbReference type="NCBI Taxonomy" id="1527607"/>
    <lineage>
        <taxon>Bacteria</taxon>
        <taxon>Pseudomonadati</taxon>
        <taxon>Pseudomonadota</taxon>
        <taxon>Betaproteobacteria</taxon>
        <taxon>Burkholderiales</taxon>
        <taxon>Comamonadaceae</taxon>
        <taxon>Oryzisolibacter</taxon>
    </lineage>
</organism>
<evidence type="ECO:0000313" key="2">
    <source>
        <dbReference type="Proteomes" id="UP000198552"/>
    </source>
</evidence>
<accession>A0A1G9S1V5</accession>
<protein>
    <recommendedName>
        <fullName evidence="3">DUF2917 domain-containing protein</fullName>
    </recommendedName>
</protein>
<dbReference type="InterPro" id="IPR021317">
    <property type="entry name" value="DUF2917"/>
</dbReference>
<evidence type="ECO:0000313" key="1">
    <source>
        <dbReference type="EMBL" id="SDM29250.1"/>
    </source>
</evidence>
<dbReference type="InterPro" id="IPR011051">
    <property type="entry name" value="RmlC_Cupin_sf"/>
</dbReference>